<keyword evidence="1" id="KW-1133">Transmembrane helix</keyword>
<dbReference type="RefSeq" id="WP_166535799.1">
    <property type="nucleotide sequence ID" value="NZ_JAABLM010000002.1"/>
</dbReference>
<dbReference type="Proteomes" id="UP000798602">
    <property type="component" value="Unassembled WGS sequence"/>
</dbReference>
<keyword evidence="1" id="KW-0812">Transmembrane</keyword>
<keyword evidence="4" id="KW-1185">Reference proteome</keyword>
<accession>A0ABW9Z6X7</accession>
<name>A0ABW9Z6X7_9FLAO</name>
<dbReference type="Pfam" id="PF20584">
    <property type="entry name" value="DUF6787"/>
    <property type="match status" value="1"/>
</dbReference>
<protein>
    <submittedName>
        <fullName evidence="3">Diacylglyceryl transferase</fullName>
    </submittedName>
</protein>
<dbReference type="InterPro" id="IPR046714">
    <property type="entry name" value="DUF6787"/>
</dbReference>
<dbReference type="GO" id="GO:0016740">
    <property type="term" value="F:transferase activity"/>
    <property type="evidence" value="ECO:0007669"/>
    <property type="project" value="UniProtKB-KW"/>
</dbReference>
<organism evidence="3 4">
    <name type="scientific">Flavobacterium ichthyis</name>
    <dbReference type="NCBI Taxonomy" id="2698827"/>
    <lineage>
        <taxon>Bacteria</taxon>
        <taxon>Pseudomonadati</taxon>
        <taxon>Bacteroidota</taxon>
        <taxon>Flavobacteriia</taxon>
        <taxon>Flavobacteriales</taxon>
        <taxon>Flavobacteriaceae</taxon>
        <taxon>Flavobacterium</taxon>
    </lineage>
</organism>
<sequence>MNKLKKRWGITSNFQLIIIFIVFAINGSLSARISYFLMGLLGINKENTHWTLYYIILLVLVLPLYPFMLMAFGWIFGQSQFFFPFAKKMIRSMKLGFLLPKEKITEKDQNLDQ</sequence>
<feature type="transmembrane region" description="Helical" evidence="1">
    <location>
        <begin position="51"/>
        <end position="77"/>
    </location>
</feature>
<proteinExistence type="predicted"/>
<evidence type="ECO:0000259" key="2">
    <source>
        <dbReference type="Pfam" id="PF20584"/>
    </source>
</evidence>
<evidence type="ECO:0000313" key="3">
    <source>
        <dbReference type="EMBL" id="NBL63971.1"/>
    </source>
</evidence>
<feature type="transmembrane region" description="Helical" evidence="1">
    <location>
        <begin position="12"/>
        <end position="31"/>
    </location>
</feature>
<gene>
    <name evidence="3" type="ORF">GV828_02020</name>
</gene>
<reference evidence="4" key="1">
    <citation type="submission" date="2020-01" db="EMBL/GenBank/DDBJ databases">
        <title>Sphingomonas sp. strain CSW-10.</title>
        <authorList>
            <person name="Chen W.-M."/>
        </authorList>
    </citation>
    <scope>NUCLEOTIDE SEQUENCE [LARGE SCALE GENOMIC DNA]</scope>
    <source>
        <strain evidence="4">NST-5</strain>
    </source>
</reference>
<keyword evidence="3" id="KW-0808">Transferase</keyword>
<dbReference type="EMBL" id="JAABLM010000002">
    <property type="protein sequence ID" value="NBL63971.1"/>
    <property type="molecule type" value="Genomic_DNA"/>
</dbReference>
<feature type="domain" description="DUF6787" evidence="2">
    <location>
        <begin position="18"/>
        <end position="97"/>
    </location>
</feature>
<evidence type="ECO:0000313" key="4">
    <source>
        <dbReference type="Proteomes" id="UP000798602"/>
    </source>
</evidence>
<comment type="caution">
    <text evidence="3">The sequence shown here is derived from an EMBL/GenBank/DDBJ whole genome shotgun (WGS) entry which is preliminary data.</text>
</comment>
<keyword evidence="1" id="KW-0472">Membrane</keyword>
<evidence type="ECO:0000256" key="1">
    <source>
        <dbReference type="SAM" id="Phobius"/>
    </source>
</evidence>